<proteinExistence type="predicted"/>
<organism evidence="3 4">
    <name type="scientific">Aureobasidium pullulans</name>
    <name type="common">Black yeast</name>
    <name type="synonym">Pullularia pullulans</name>
    <dbReference type="NCBI Taxonomy" id="5580"/>
    <lineage>
        <taxon>Eukaryota</taxon>
        <taxon>Fungi</taxon>
        <taxon>Dikarya</taxon>
        <taxon>Ascomycota</taxon>
        <taxon>Pezizomycotina</taxon>
        <taxon>Dothideomycetes</taxon>
        <taxon>Dothideomycetidae</taxon>
        <taxon>Dothideales</taxon>
        <taxon>Saccotheciaceae</taxon>
        <taxon>Aureobasidium</taxon>
    </lineage>
</organism>
<dbReference type="AlphaFoldDB" id="A0A4S9M098"/>
<keyword evidence="2" id="KW-0732">Signal</keyword>
<evidence type="ECO:0000313" key="4">
    <source>
        <dbReference type="Proteomes" id="UP000306584"/>
    </source>
</evidence>
<accession>A0A4S9M098</accession>
<evidence type="ECO:0000256" key="2">
    <source>
        <dbReference type="SAM" id="SignalP"/>
    </source>
</evidence>
<feature type="compositionally biased region" description="Low complexity" evidence="1">
    <location>
        <begin position="157"/>
        <end position="166"/>
    </location>
</feature>
<comment type="caution">
    <text evidence="3">The sequence shown here is derived from an EMBL/GenBank/DDBJ whole genome shotgun (WGS) entry which is preliminary data.</text>
</comment>
<reference evidence="3 4" key="1">
    <citation type="submission" date="2018-10" db="EMBL/GenBank/DDBJ databases">
        <title>Fifty Aureobasidium pullulans genomes reveal a recombining polyextremotolerant generalist.</title>
        <authorList>
            <person name="Gostincar C."/>
            <person name="Turk M."/>
            <person name="Zajc J."/>
            <person name="Gunde-Cimerman N."/>
        </authorList>
    </citation>
    <scope>NUCLEOTIDE SEQUENCE [LARGE SCALE GENOMIC DNA]</scope>
    <source>
        <strain evidence="3 4">EXF-6604</strain>
    </source>
</reference>
<sequence>MRLRPLLPSLAFAAGLIIAQLVPDLSELDDCIVNCIKTKTPIGDIAEDKQFGLFCNKAARRWQPWYNAVPDCIREDCHSRPGYMNDENRYKKWVHDLCVDGSPPTTAFAPITTVVNVPCLESSAWPATGYWEGCQTSTTITPKRTQTGGSKMPRPTGPTKTTTKGPIETLPRVMPNSDPCMINGWKTCVSQGKIGDISDLGLGEGEAWVGPVGEDEDGTHEDAEDQPMQPSGRIFAQQRSEELIYDNFSNLVGTQDLNDFASDTQPDDETRHNLVLPSLPVDYVWSDNDLIRGSKEVDQVTVLVIKLPTLMIRTKEDVNTLFRFRVVLYRAYDSWEDLHRPNLET</sequence>
<evidence type="ECO:0008006" key="5">
    <source>
        <dbReference type="Google" id="ProtNLM"/>
    </source>
</evidence>
<feature type="chain" id="PRO_5020962172" description="Extracellular membrane protein CFEM domain-containing protein" evidence="2">
    <location>
        <begin position="20"/>
        <end position="345"/>
    </location>
</feature>
<feature type="compositionally biased region" description="Polar residues" evidence="1">
    <location>
        <begin position="139"/>
        <end position="149"/>
    </location>
</feature>
<dbReference type="Proteomes" id="UP000306584">
    <property type="component" value="Unassembled WGS sequence"/>
</dbReference>
<name>A0A4S9M098_AURPU</name>
<evidence type="ECO:0000256" key="1">
    <source>
        <dbReference type="SAM" id="MobiDB-lite"/>
    </source>
</evidence>
<feature type="region of interest" description="Disordered" evidence="1">
    <location>
        <begin position="139"/>
        <end position="168"/>
    </location>
</feature>
<feature type="signal peptide" evidence="2">
    <location>
        <begin position="1"/>
        <end position="19"/>
    </location>
</feature>
<dbReference type="EMBL" id="QZBD01000023">
    <property type="protein sequence ID" value="THY35394.1"/>
    <property type="molecule type" value="Genomic_DNA"/>
</dbReference>
<gene>
    <name evidence="3" type="ORF">D6D01_01352</name>
</gene>
<evidence type="ECO:0000313" key="3">
    <source>
        <dbReference type="EMBL" id="THY35394.1"/>
    </source>
</evidence>
<protein>
    <recommendedName>
        <fullName evidence="5">Extracellular membrane protein CFEM domain-containing protein</fullName>
    </recommendedName>
</protein>